<dbReference type="FunFam" id="2.130.10.10:FF:000306">
    <property type="entry name" value="3-carboxymuconate cyclase"/>
    <property type="match status" value="1"/>
</dbReference>
<dbReference type="STRING" id="1399.VL14_15055"/>
<organism evidence="2 3">
    <name type="scientific">Cytobacillus firmus</name>
    <name type="common">Bacillus firmus</name>
    <dbReference type="NCBI Taxonomy" id="1399"/>
    <lineage>
        <taxon>Bacteria</taxon>
        <taxon>Bacillati</taxon>
        <taxon>Bacillota</taxon>
        <taxon>Bacilli</taxon>
        <taxon>Bacillales</taxon>
        <taxon>Bacillaceae</taxon>
        <taxon>Cytobacillus</taxon>
    </lineage>
</organism>
<sequence length="347" mass="37688">MAKYRGYIGTYTKGESEGIYSFVLDAEAGRISNVKTAAKLDNPTYLTISQDNQLLYSVAKEGESGGVAAYRLDISSGSLEKINSQVAEGSPPCHVSVDSSARNVFSANYHKGTVESYLTNEDGSLNPAVSVIEHSGSGPDSRQEKPHTHYAGLTPDEKYLVAVDLGTDQVITYEVNDGILKEKCILSVKPGSGPRHLVFHPNGRYAYVMTEFSSEVLLLQYHADGSLVQKQAISTIPEGFTENNQGSAIHIASDGRFIYAGNRGHDSIAVFSVNPDNGELAFVEHTSTEGNWPRDFVLDPTEKFVIGSNQNSSNIVLYSRDENTGKLSLLQSDVMVPDPVCVKFLHV</sequence>
<dbReference type="EMBL" id="QNSF01000006">
    <property type="protein sequence ID" value="RBP93058.1"/>
    <property type="molecule type" value="Genomic_DNA"/>
</dbReference>
<reference evidence="2 3" key="1">
    <citation type="submission" date="2018-06" db="EMBL/GenBank/DDBJ databases">
        <title>Freshwater and sediment microbial communities from various areas in North America, analyzing microbe dynamics in response to fracking.</title>
        <authorList>
            <person name="Lamendella R."/>
        </authorList>
    </citation>
    <scope>NUCLEOTIDE SEQUENCE [LARGE SCALE GENOMIC DNA]</scope>
    <source>
        <strain evidence="2 3">14_TX</strain>
    </source>
</reference>
<evidence type="ECO:0000313" key="2">
    <source>
        <dbReference type="EMBL" id="RBP93058.1"/>
    </source>
</evidence>
<dbReference type="InterPro" id="IPR011048">
    <property type="entry name" value="Haem_d1_sf"/>
</dbReference>
<proteinExistence type="inferred from homology"/>
<dbReference type="RefSeq" id="WP_113883029.1">
    <property type="nucleotide sequence ID" value="NZ_QNSF01000006.1"/>
</dbReference>
<dbReference type="InterPro" id="IPR019405">
    <property type="entry name" value="Lactonase_7-beta_prop"/>
</dbReference>
<dbReference type="Proteomes" id="UP000252731">
    <property type="component" value="Unassembled WGS sequence"/>
</dbReference>
<gene>
    <name evidence="2" type="ORF">DFO70_106189</name>
</gene>
<dbReference type="Pfam" id="PF10282">
    <property type="entry name" value="Lactonase"/>
    <property type="match status" value="1"/>
</dbReference>
<keyword evidence="3" id="KW-1185">Reference proteome</keyword>
<dbReference type="Gene3D" id="2.130.10.10">
    <property type="entry name" value="YVTN repeat-like/Quinoprotein amine dehydrogenase"/>
    <property type="match status" value="1"/>
</dbReference>
<comment type="similarity">
    <text evidence="1">Belongs to the cycloisomerase 2 family.</text>
</comment>
<evidence type="ECO:0000256" key="1">
    <source>
        <dbReference type="ARBA" id="ARBA00005564"/>
    </source>
</evidence>
<dbReference type="GO" id="GO:0005829">
    <property type="term" value="C:cytosol"/>
    <property type="evidence" value="ECO:0007669"/>
    <property type="project" value="TreeGrafter"/>
</dbReference>
<dbReference type="AlphaFoldDB" id="A0A366JVC6"/>
<dbReference type="InterPro" id="IPR050282">
    <property type="entry name" value="Cycloisomerase_2"/>
</dbReference>
<evidence type="ECO:0000313" key="3">
    <source>
        <dbReference type="Proteomes" id="UP000252731"/>
    </source>
</evidence>
<dbReference type="InterPro" id="IPR015943">
    <property type="entry name" value="WD40/YVTN_repeat-like_dom_sf"/>
</dbReference>
<dbReference type="GO" id="GO:0017057">
    <property type="term" value="F:6-phosphogluconolactonase activity"/>
    <property type="evidence" value="ECO:0007669"/>
    <property type="project" value="TreeGrafter"/>
</dbReference>
<protein>
    <submittedName>
        <fullName evidence="2">6-phosphogluconolactonase</fullName>
    </submittedName>
</protein>
<accession>A0A366JVC6</accession>
<dbReference type="PANTHER" id="PTHR30344:SF1">
    <property type="entry name" value="6-PHOSPHOGLUCONOLACTONASE"/>
    <property type="match status" value="1"/>
</dbReference>
<dbReference type="PANTHER" id="PTHR30344">
    <property type="entry name" value="6-PHOSPHOGLUCONOLACTONASE-RELATED"/>
    <property type="match status" value="1"/>
</dbReference>
<dbReference type="OrthoDB" id="9790815at2"/>
<dbReference type="SUPFAM" id="SSF51004">
    <property type="entry name" value="C-terminal (heme d1) domain of cytochrome cd1-nitrite reductase"/>
    <property type="match status" value="1"/>
</dbReference>
<name>A0A366JVC6_CYTFI</name>
<comment type="caution">
    <text evidence="2">The sequence shown here is derived from an EMBL/GenBank/DDBJ whole genome shotgun (WGS) entry which is preliminary data.</text>
</comment>